<dbReference type="InterPro" id="IPR049945">
    <property type="entry name" value="AAA_22"/>
</dbReference>
<dbReference type="InterPro" id="IPR027417">
    <property type="entry name" value="P-loop_NTPase"/>
</dbReference>
<dbReference type="Proteomes" id="UP000017973">
    <property type="component" value="Unassembled WGS sequence"/>
</dbReference>
<feature type="domain" description="ORC1/DEAH AAA+ ATPase" evidence="1">
    <location>
        <begin position="41"/>
        <end position="175"/>
    </location>
</feature>
<dbReference type="AlphaFoldDB" id="V6MB21"/>
<dbReference type="OrthoDB" id="8903747at2"/>
<gene>
    <name evidence="2" type="ORF">T458_00050</name>
</gene>
<sequence length="322" mass="37148">MIIRPNVPTGLHPIETGTYLVATHKIDSMFEVIQQWYDERATGGIIFGRPRLGKSRAIKYIIQTLPLFLEREVPIFHICCKQYKQPNPGEFFEDLLRGVGHAFASSGKPSAKRDRLTKFLIERAESTIFRRIIMFIDDAQLLHELHYGWLMDIYNELDRIGITLTVILVGQEELEFQRSAFLASKKTQIVGRFMVKQHKFSGIESVEELRVCLTGYDEDCEYPMGSGWSFTRYFFPEAFAEGYKLSQCTDDLIELYEEKRKNAGIKTSFEIPMQYVTATIEYAFKKFGANGKGVECLNKSHWSEAIDKSGYIDSEIYYEIAL</sequence>
<reference evidence="2 3" key="1">
    <citation type="journal article" date="2014" name="Genome Announc.">
        <title>Draft Genome Sequence of Brevibacillus panacihumi Strain W25, a Halotolerant Hydrocarbon-Degrading Bacterium.</title>
        <authorList>
            <person name="Wang X."/>
            <person name="Jin D."/>
            <person name="Zhou L."/>
            <person name="Wu L."/>
            <person name="An W."/>
            <person name="Chen Y."/>
            <person name="Zhao L."/>
        </authorList>
    </citation>
    <scope>NUCLEOTIDE SEQUENCE [LARGE SCALE GENOMIC DNA]</scope>
    <source>
        <strain evidence="2 3">W25</strain>
    </source>
</reference>
<accession>V6MB21</accession>
<dbReference type="PATRIC" id="fig|1408254.3.peg.9"/>
<keyword evidence="3" id="KW-1185">Reference proteome</keyword>
<evidence type="ECO:0000313" key="2">
    <source>
        <dbReference type="EMBL" id="EST55776.1"/>
    </source>
</evidence>
<dbReference type="GO" id="GO:0016887">
    <property type="term" value="F:ATP hydrolysis activity"/>
    <property type="evidence" value="ECO:0007669"/>
    <property type="project" value="InterPro"/>
</dbReference>
<dbReference type="HOGENOM" id="CLU_067514_0_0_9"/>
<comment type="caution">
    <text evidence="2">The sequence shown here is derived from an EMBL/GenBank/DDBJ whole genome shotgun (WGS) entry which is preliminary data.</text>
</comment>
<protein>
    <submittedName>
        <fullName evidence="2">ATPase AAA</fullName>
    </submittedName>
</protein>
<dbReference type="Pfam" id="PF13401">
    <property type="entry name" value="AAA_22"/>
    <property type="match status" value="1"/>
</dbReference>
<proteinExistence type="predicted"/>
<dbReference type="STRING" id="1408254.T458_00050"/>
<name>V6MB21_9BACL</name>
<dbReference type="SUPFAM" id="SSF52540">
    <property type="entry name" value="P-loop containing nucleoside triphosphate hydrolases"/>
    <property type="match status" value="1"/>
</dbReference>
<organism evidence="2 3">
    <name type="scientific">Brevibacillus panacihumi W25</name>
    <dbReference type="NCBI Taxonomy" id="1408254"/>
    <lineage>
        <taxon>Bacteria</taxon>
        <taxon>Bacillati</taxon>
        <taxon>Bacillota</taxon>
        <taxon>Bacilli</taxon>
        <taxon>Bacillales</taxon>
        <taxon>Paenibacillaceae</taxon>
        <taxon>Brevibacillus</taxon>
    </lineage>
</organism>
<evidence type="ECO:0000313" key="3">
    <source>
        <dbReference type="Proteomes" id="UP000017973"/>
    </source>
</evidence>
<dbReference type="Gene3D" id="3.40.50.300">
    <property type="entry name" value="P-loop containing nucleotide triphosphate hydrolases"/>
    <property type="match status" value="1"/>
</dbReference>
<dbReference type="EMBL" id="AYJU01000001">
    <property type="protein sequence ID" value="EST55776.1"/>
    <property type="molecule type" value="Genomic_DNA"/>
</dbReference>
<evidence type="ECO:0000259" key="1">
    <source>
        <dbReference type="Pfam" id="PF13401"/>
    </source>
</evidence>
<dbReference type="eggNOG" id="COG2842">
    <property type="taxonomic scope" value="Bacteria"/>
</dbReference>
<dbReference type="RefSeq" id="WP_023554112.1">
    <property type="nucleotide sequence ID" value="NZ_KI629782.1"/>
</dbReference>